<dbReference type="GO" id="GO:1990234">
    <property type="term" value="C:transferase complex"/>
    <property type="evidence" value="ECO:0007669"/>
    <property type="project" value="TreeGrafter"/>
</dbReference>
<reference evidence="7" key="1">
    <citation type="submission" date="2021-01" db="EMBL/GenBank/DDBJ databases">
        <authorList>
            <person name="Corre E."/>
            <person name="Pelletier E."/>
            <person name="Niang G."/>
            <person name="Scheremetjew M."/>
            <person name="Finn R."/>
            <person name="Kale V."/>
            <person name="Holt S."/>
            <person name="Cochrane G."/>
            <person name="Meng A."/>
            <person name="Brown T."/>
            <person name="Cohen L."/>
        </authorList>
    </citation>
    <scope>NUCLEOTIDE SEQUENCE</scope>
    <source>
        <strain evidence="7">UTEX LB 985</strain>
    </source>
</reference>
<dbReference type="InterPro" id="IPR000092">
    <property type="entry name" value="Polyprenyl_synt"/>
</dbReference>
<organism evidence="7">
    <name type="scientific">Haptolina brevifila</name>
    <dbReference type="NCBI Taxonomy" id="156173"/>
    <lineage>
        <taxon>Eukaryota</taxon>
        <taxon>Haptista</taxon>
        <taxon>Haptophyta</taxon>
        <taxon>Prymnesiophyceae</taxon>
        <taxon>Prymnesiales</taxon>
        <taxon>Prymnesiaceae</taxon>
        <taxon>Haptolina</taxon>
    </lineage>
</organism>
<name>A0A7S2NED2_9EUKA</name>
<dbReference type="GO" id="GO:0046872">
    <property type="term" value="F:metal ion binding"/>
    <property type="evidence" value="ECO:0007669"/>
    <property type="project" value="UniProtKB-KW"/>
</dbReference>
<proteinExistence type="inferred from homology"/>
<dbReference type="PANTHER" id="PTHR12001:SF69">
    <property type="entry name" value="ALL TRANS-POLYPRENYL-DIPHOSPHATE SYNTHASE PDSS1"/>
    <property type="match status" value="1"/>
</dbReference>
<accession>A0A7S2NED2</accession>
<comment type="similarity">
    <text evidence="2">Belongs to the FPP/GGPP synthase family.</text>
</comment>
<dbReference type="InterPro" id="IPR033749">
    <property type="entry name" value="Polyprenyl_synt_CS"/>
</dbReference>
<evidence type="ECO:0000256" key="2">
    <source>
        <dbReference type="ARBA" id="ARBA00006706"/>
    </source>
</evidence>
<gene>
    <name evidence="7" type="ORF">CBRE1094_LOCUS39511</name>
</gene>
<keyword evidence="3" id="KW-0808">Transferase</keyword>
<evidence type="ECO:0000256" key="5">
    <source>
        <dbReference type="ARBA" id="ARBA00022842"/>
    </source>
</evidence>
<evidence type="ECO:0000256" key="3">
    <source>
        <dbReference type="ARBA" id="ARBA00022679"/>
    </source>
</evidence>
<dbReference type="PROSITE" id="PS00444">
    <property type="entry name" value="POLYPRENYL_SYNTHASE_2"/>
    <property type="match status" value="1"/>
</dbReference>
<keyword evidence="5" id="KW-0460">Magnesium</keyword>
<evidence type="ECO:0000256" key="1">
    <source>
        <dbReference type="ARBA" id="ARBA00001946"/>
    </source>
</evidence>
<dbReference type="Pfam" id="PF00348">
    <property type="entry name" value="polyprenyl_synt"/>
    <property type="match status" value="1"/>
</dbReference>
<dbReference type="PANTHER" id="PTHR12001">
    <property type="entry name" value="GERANYLGERANYL PYROPHOSPHATE SYNTHASE"/>
    <property type="match status" value="1"/>
</dbReference>
<keyword evidence="6" id="KW-0414">Isoprene biosynthesis</keyword>
<protein>
    <submittedName>
        <fullName evidence="7">Uncharacterized protein</fullName>
    </submittedName>
</protein>
<evidence type="ECO:0000313" key="7">
    <source>
        <dbReference type="EMBL" id="CAD9535329.1"/>
    </source>
</evidence>
<dbReference type="InterPro" id="IPR008949">
    <property type="entry name" value="Isoprenoid_synthase_dom_sf"/>
</dbReference>
<comment type="cofactor">
    <cofactor evidence="1">
        <name>Mg(2+)</name>
        <dbReference type="ChEBI" id="CHEBI:18420"/>
    </cofactor>
</comment>
<evidence type="ECO:0000256" key="6">
    <source>
        <dbReference type="ARBA" id="ARBA00023229"/>
    </source>
</evidence>
<sequence length="185" mass="19981">MATVIDEMVAGELMQVTASVDDLIDFDHYLKKTYRKTAALIALGCESVAVLGGHTPQVRSALHAYGRHLGLAYQIVDDLLDITASSDALGKPACSDMRQGLATAPALFAAEEFPQMEELIKRSFREEEDVARASELIHRSQALRKTAALATNHAQQAADALGVLPPSVARDGLLRLLSDVLNRKS</sequence>
<dbReference type="GO" id="GO:0008299">
    <property type="term" value="P:isoprenoid biosynthetic process"/>
    <property type="evidence" value="ECO:0007669"/>
    <property type="project" value="UniProtKB-KW"/>
</dbReference>
<dbReference type="AlphaFoldDB" id="A0A7S2NED2"/>
<keyword evidence="4" id="KW-0479">Metal-binding</keyword>
<dbReference type="GO" id="GO:0004659">
    <property type="term" value="F:prenyltransferase activity"/>
    <property type="evidence" value="ECO:0007669"/>
    <property type="project" value="InterPro"/>
</dbReference>
<evidence type="ECO:0000256" key="4">
    <source>
        <dbReference type="ARBA" id="ARBA00022723"/>
    </source>
</evidence>
<dbReference type="Gene3D" id="1.10.600.10">
    <property type="entry name" value="Farnesyl Diphosphate Synthase"/>
    <property type="match status" value="1"/>
</dbReference>
<dbReference type="GO" id="GO:0006744">
    <property type="term" value="P:ubiquinone biosynthetic process"/>
    <property type="evidence" value="ECO:0007669"/>
    <property type="project" value="TreeGrafter"/>
</dbReference>
<dbReference type="EMBL" id="HBGU01072473">
    <property type="protein sequence ID" value="CAD9535329.1"/>
    <property type="molecule type" value="Transcribed_RNA"/>
</dbReference>
<dbReference type="SUPFAM" id="SSF48576">
    <property type="entry name" value="Terpenoid synthases"/>
    <property type="match status" value="1"/>
</dbReference>